<evidence type="ECO:0000259" key="5">
    <source>
        <dbReference type="Pfam" id="PF10451"/>
    </source>
</evidence>
<dbReference type="Pfam" id="PF10451">
    <property type="entry name" value="Stn1"/>
    <property type="match status" value="1"/>
</dbReference>
<dbReference type="EMBL" id="KV441390">
    <property type="protein sequence ID" value="OAF61211.1"/>
    <property type="molecule type" value="Genomic_DNA"/>
</dbReference>
<accession>A0A177AIT1</accession>
<feature type="compositionally biased region" description="Basic and acidic residues" evidence="4">
    <location>
        <begin position="217"/>
        <end position="242"/>
    </location>
</feature>
<name>A0A177AIT1_9PEZI</name>
<dbReference type="InterPro" id="IPR018856">
    <property type="entry name" value="Stn1_N"/>
</dbReference>
<dbReference type="VEuPathDB" id="FungiDB:GMDG_05869"/>
<dbReference type="SUPFAM" id="SSF50249">
    <property type="entry name" value="Nucleic acid-binding proteins"/>
    <property type="match status" value="1"/>
</dbReference>
<comment type="subcellular location">
    <subcellularLocation>
        <location evidence="1">Chromosome</location>
        <location evidence="1">Telomere</location>
    </subcellularLocation>
</comment>
<dbReference type="Proteomes" id="UP000077154">
    <property type="component" value="Unassembled WGS sequence"/>
</dbReference>
<dbReference type="OrthoDB" id="77828at2759"/>
<proteinExistence type="predicted"/>
<feature type="compositionally biased region" description="Basic residues" evidence="4">
    <location>
        <begin position="206"/>
        <end position="216"/>
    </location>
</feature>
<evidence type="ECO:0000256" key="4">
    <source>
        <dbReference type="SAM" id="MobiDB-lite"/>
    </source>
</evidence>
<dbReference type="RefSeq" id="XP_024326488.1">
    <property type="nucleotide sequence ID" value="XM_024466131.1"/>
</dbReference>
<reference evidence="6" key="1">
    <citation type="submission" date="2016-03" db="EMBL/GenBank/DDBJ databases">
        <title>Updated assembly of Pseudogymnoascus destructans, the fungus causing white-nose syndrome of bats.</title>
        <authorList>
            <person name="Palmer J.M."/>
            <person name="Drees K.P."/>
            <person name="Foster J.T."/>
            <person name="Lindner D.L."/>
        </authorList>
    </citation>
    <scope>NUCLEOTIDE SEQUENCE [LARGE SCALE GENOMIC DNA]</scope>
    <source>
        <strain evidence="6">20631-21</strain>
    </source>
</reference>
<organism evidence="6">
    <name type="scientific">Pseudogymnoascus destructans</name>
    <dbReference type="NCBI Taxonomy" id="655981"/>
    <lineage>
        <taxon>Eukaryota</taxon>
        <taxon>Fungi</taxon>
        <taxon>Dikarya</taxon>
        <taxon>Ascomycota</taxon>
        <taxon>Pezizomycotina</taxon>
        <taxon>Leotiomycetes</taxon>
        <taxon>Thelebolales</taxon>
        <taxon>Thelebolaceae</taxon>
        <taxon>Pseudogymnoascus</taxon>
    </lineage>
</organism>
<dbReference type="eggNOG" id="ENOG502RY83">
    <property type="taxonomic scope" value="Eukaryota"/>
</dbReference>
<evidence type="ECO:0000313" key="6">
    <source>
        <dbReference type="EMBL" id="OAF61211.1"/>
    </source>
</evidence>
<dbReference type="GO" id="GO:0000781">
    <property type="term" value="C:chromosome, telomeric region"/>
    <property type="evidence" value="ECO:0007669"/>
    <property type="project" value="UniProtKB-SubCell"/>
</dbReference>
<dbReference type="GeneID" id="36285551"/>
<dbReference type="AlphaFoldDB" id="A0A177AIT1"/>
<dbReference type="InterPro" id="IPR012340">
    <property type="entry name" value="NA-bd_OB-fold"/>
</dbReference>
<feature type="domain" description="CST complex subunit Stn1 N-terminal" evidence="5">
    <location>
        <begin position="42"/>
        <end position="87"/>
    </location>
</feature>
<protein>
    <recommendedName>
        <fullName evidence="5">CST complex subunit Stn1 N-terminal domain-containing protein</fullName>
    </recommendedName>
</protein>
<feature type="compositionally biased region" description="Basic and acidic residues" evidence="4">
    <location>
        <begin position="191"/>
        <end position="205"/>
    </location>
</feature>
<sequence length="289" mass="32694">MTTLPVLYPSHCHGLSPTLGRWCPLRAVDVFALREVAEYEGQGIYFHLNHPMKWVRLTGIIVAMDEFYNRVCITIDDGSGATIEATCLAPPRSEATATVAAIAVSTERPADDAMVSPDGPKLRGVDIGKVVKVKGGIREFRGVRQLAMKAIVILGDTRAEVGAWREGVRFREDVLKVPWVVTGEEERRCREEAEGEKWRVEEEERRKRRRERRAKREKYDGGEGKEKRGRMEKEKAEAKVEEDAAVVKAPSEKEIKAREEREKARRARAIQRLVRSRPEEAGKYAALGF</sequence>
<dbReference type="Gene3D" id="2.40.50.140">
    <property type="entry name" value="Nucleic acid-binding proteins"/>
    <property type="match status" value="1"/>
</dbReference>
<keyword evidence="2" id="KW-0158">Chromosome</keyword>
<feature type="region of interest" description="Disordered" evidence="4">
    <location>
        <begin position="191"/>
        <end position="261"/>
    </location>
</feature>
<evidence type="ECO:0000256" key="1">
    <source>
        <dbReference type="ARBA" id="ARBA00004574"/>
    </source>
</evidence>
<evidence type="ECO:0000256" key="3">
    <source>
        <dbReference type="ARBA" id="ARBA00022895"/>
    </source>
</evidence>
<feature type="compositionally biased region" description="Basic and acidic residues" evidence="4">
    <location>
        <begin position="250"/>
        <end position="261"/>
    </location>
</feature>
<evidence type="ECO:0000256" key="2">
    <source>
        <dbReference type="ARBA" id="ARBA00022454"/>
    </source>
</evidence>
<keyword evidence="3" id="KW-0779">Telomere</keyword>
<gene>
    <name evidence="6" type="ORF">VC83_02470</name>
</gene>